<dbReference type="InterPro" id="IPR000961">
    <property type="entry name" value="AGC-kinase_C"/>
</dbReference>
<feature type="domain" description="Protein kinase" evidence="13">
    <location>
        <begin position="260"/>
        <end position="1084"/>
    </location>
</feature>
<dbReference type="GO" id="GO:0004674">
    <property type="term" value="F:protein serine/threonine kinase activity"/>
    <property type="evidence" value="ECO:0007669"/>
    <property type="project" value="UniProtKB-KW"/>
</dbReference>
<dbReference type="PANTHER" id="PTHR24356:SF1">
    <property type="entry name" value="SERINE_THREONINE-PROTEIN KINASE GREATWALL"/>
    <property type="match status" value="1"/>
</dbReference>
<evidence type="ECO:0000259" key="14">
    <source>
        <dbReference type="PROSITE" id="PS51285"/>
    </source>
</evidence>
<dbReference type="PANTHER" id="PTHR24356">
    <property type="entry name" value="SERINE/THREONINE-PROTEIN KINASE"/>
    <property type="match status" value="1"/>
</dbReference>
<evidence type="ECO:0000256" key="3">
    <source>
        <dbReference type="ARBA" id="ARBA00022148"/>
    </source>
</evidence>
<evidence type="ECO:0000256" key="7">
    <source>
        <dbReference type="ARBA" id="ARBA00022777"/>
    </source>
</evidence>
<accession>A0AAD7S8Q0</accession>
<dbReference type="SUPFAM" id="SSF56112">
    <property type="entry name" value="Protein kinase-like (PK-like)"/>
    <property type="match status" value="1"/>
</dbReference>
<evidence type="ECO:0000256" key="1">
    <source>
        <dbReference type="ARBA" id="ARBA00009903"/>
    </source>
</evidence>
<reference evidence="15" key="1">
    <citation type="journal article" date="2023" name="Science">
        <title>Genome structures resolve the early diversification of teleost fishes.</title>
        <authorList>
            <person name="Parey E."/>
            <person name="Louis A."/>
            <person name="Montfort J."/>
            <person name="Bouchez O."/>
            <person name="Roques C."/>
            <person name="Iampietro C."/>
            <person name="Lluch J."/>
            <person name="Castinel A."/>
            <person name="Donnadieu C."/>
            <person name="Desvignes T."/>
            <person name="Floi Bucao C."/>
            <person name="Jouanno E."/>
            <person name="Wen M."/>
            <person name="Mejri S."/>
            <person name="Dirks R."/>
            <person name="Jansen H."/>
            <person name="Henkel C."/>
            <person name="Chen W.J."/>
            <person name="Zahm M."/>
            <person name="Cabau C."/>
            <person name="Klopp C."/>
            <person name="Thompson A.W."/>
            <person name="Robinson-Rechavi M."/>
            <person name="Braasch I."/>
            <person name="Lecointre G."/>
            <person name="Bobe J."/>
            <person name="Postlethwait J.H."/>
            <person name="Berthelot C."/>
            <person name="Roest Crollius H."/>
            <person name="Guiguen Y."/>
        </authorList>
    </citation>
    <scope>NUCLEOTIDE SEQUENCE</scope>
    <source>
        <strain evidence="15">NC1722</strain>
    </source>
</reference>
<comment type="catalytic activity">
    <reaction evidence="10">
        <text>L-threonyl-[protein] + ATP = O-phospho-L-threonyl-[protein] + ADP + H(+)</text>
        <dbReference type="Rhea" id="RHEA:46608"/>
        <dbReference type="Rhea" id="RHEA-COMP:11060"/>
        <dbReference type="Rhea" id="RHEA-COMP:11605"/>
        <dbReference type="ChEBI" id="CHEBI:15378"/>
        <dbReference type="ChEBI" id="CHEBI:30013"/>
        <dbReference type="ChEBI" id="CHEBI:30616"/>
        <dbReference type="ChEBI" id="CHEBI:61977"/>
        <dbReference type="ChEBI" id="CHEBI:456216"/>
        <dbReference type="EC" id="2.7.11.1"/>
    </reaction>
</comment>
<feature type="region of interest" description="Disordered" evidence="12">
    <location>
        <begin position="1186"/>
        <end position="1215"/>
    </location>
</feature>
<dbReference type="InterPro" id="IPR000719">
    <property type="entry name" value="Prot_kinase_dom"/>
</dbReference>
<dbReference type="Proteomes" id="UP001221898">
    <property type="component" value="Unassembled WGS sequence"/>
</dbReference>
<dbReference type="FunFam" id="1.10.510.10:FF:000484">
    <property type="entry name" value="Serine/threonine-protein kinase greatwall, putative"/>
    <property type="match status" value="1"/>
</dbReference>
<dbReference type="Gene3D" id="3.30.200.20">
    <property type="entry name" value="Phosphorylase Kinase, domain 1"/>
    <property type="match status" value="2"/>
</dbReference>
<evidence type="ECO:0000259" key="13">
    <source>
        <dbReference type="PROSITE" id="PS50011"/>
    </source>
</evidence>
<evidence type="ECO:0000256" key="2">
    <source>
        <dbReference type="ARBA" id="ARBA00012513"/>
    </source>
</evidence>
<dbReference type="PROSITE" id="PS51285">
    <property type="entry name" value="AGC_KINASE_CTER"/>
    <property type="match status" value="1"/>
</dbReference>
<dbReference type="GO" id="GO:0005524">
    <property type="term" value="F:ATP binding"/>
    <property type="evidence" value="ECO:0007669"/>
    <property type="project" value="UniProtKB-KW"/>
</dbReference>
<feature type="compositionally biased region" description="Pro residues" evidence="12">
    <location>
        <begin position="1186"/>
        <end position="1197"/>
    </location>
</feature>
<dbReference type="PROSITE" id="PS00108">
    <property type="entry name" value="PROTEIN_KINASE_ST"/>
    <property type="match status" value="1"/>
</dbReference>
<dbReference type="FunFam" id="1.10.510.10:FF:000278">
    <property type="entry name" value="serine/threonine-protein kinase greatwall isoform X1"/>
    <property type="match status" value="1"/>
</dbReference>
<feature type="domain" description="AGC-kinase C-terminal" evidence="14">
    <location>
        <begin position="1085"/>
        <end position="1113"/>
    </location>
</feature>
<evidence type="ECO:0000256" key="9">
    <source>
        <dbReference type="ARBA" id="ARBA00033099"/>
    </source>
</evidence>
<dbReference type="GO" id="GO:0035556">
    <property type="term" value="P:intracellular signal transduction"/>
    <property type="evidence" value="ECO:0007669"/>
    <property type="project" value="TreeGrafter"/>
</dbReference>
<dbReference type="GO" id="GO:0005634">
    <property type="term" value="C:nucleus"/>
    <property type="evidence" value="ECO:0007669"/>
    <property type="project" value="TreeGrafter"/>
</dbReference>
<evidence type="ECO:0000256" key="4">
    <source>
        <dbReference type="ARBA" id="ARBA00022527"/>
    </source>
</evidence>
<sequence length="1416" mass="154087">MLGCGVCKAWSILNNLTGSSDNISGEFTPEEFATALQHIKPGKAPGPDSICPELILHAAPALKSLSVLSTPASNRLLTHCSPGSRLGSDAGDQVTLLTQDIEDSFSAKKKAGAVFVDLTAAYDTVWHRGLTCKLLRLLPDRHMVRMIMELVRNRSFTLTTGSGQRISRKYAYADDLARDTHLCLPHGNSCSNAATLISVRHDVGPPPIGVDLPRLAWVRLNRLRTGVGRFCSSMHRWGLASCAACECGAEEQTADHVILDCPIYRAPNGIHGLSVLDDDTVTWLLEVVKKADMVDKNMTDQMKAERDALALSKSPFIVHLFYSLQTATKVYLVMEYHIGGDVKSLLHIYGYFEEDMAVKYISEVALALDYLHRHAIIHRDLKPDNMLVSNEGHIKLTDFGLSKVKLDRELSLVDILTTPSLVKPKQDYYRTPGQVLSLISSLGLNTPALEGKRHKSAMAMSSPMSCGKVDQRRKSFISPVMRKRMEYFFSPLSSERALHGSNPNSNVFSPGLLARSLTPRLLKSRKRIETSSASSQSCLFPSTTESESCVSPLWEDVPEREEAENVPSPRSRDAIDKVGRPIAAFKLPGENEAQDFRKPGHDFALAPLDNLDLSVCPPKRPLEFTWEEFMKNKPNAGKTPIPLSYPVEKNTLATAKHYCSSVTRPLAEVTSSVKRGFEQVEKSPEQSEAQAKKKHSEYRRFCQVPVNGAAASSGLTGVFEAIRLDGLGVGAWRPSPVPIAKNLLGELEDPCRDGGGAGVGVSADSSPASFPEDDCDPRSLSLDTDSSLQDMSIVFSSEPDGPQLDEGGKGGSLSSSFEDLDEGGGGPKISPWMQTLGAGVGTPEREHSLGAGVGTTERKHSLGAGVGTPEREHSQRFYPLPAGGAAGSPVLLKPRNVVAFRSYCSSINRSNMSGGSRLSLGSVDVMDVSISPSFYSLSATVTPVQRGRRPSSNSSSLFQTPQQTSHTPFRTPKSVRRGAVPVEGGALQGTPDYLAPELLLGKPHDFMVDWWALGVCFFEFLTGVPPFNDETPQLVFQNILNRDIPWPDGEEELSHNARTAIESLLTMDMTRRAGLKELKGHALFQGLDWDNLQNLAMPFIPQPDGETDTSYFEARNKAQHLAHLDRMLSWWWLAPHPAPPWLAEGGLTCEVVRASRVCSLCSTLCMSSCSRASAVTICSFRLPLTPPSDPQRSPSPAPLRGTPWGPDPGAGDLEPGHRGAMALWSLCVLSVSLGGVSAELPILPSMLDTLWTTLWITHPPEPPSPTPTLGTMATMAPLIHLQGVVAEHLRALGKQAHNRKPEEQVEQGVAGGFIICSVGVLGSLHECIRKSYLLHTKLVHRVTIHLAVRVTGQVMQTGHGRLRTKGPRTCSSSSTSSVTGMLSKICRFITPPLRLETAHRDKYKGIFIITPKQVSD</sequence>
<feature type="compositionally biased region" description="Low complexity" evidence="12">
    <location>
        <begin position="779"/>
        <end position="792"/>
    </location>
</feature>
<name>A0AAD7S8Q0_9TELE</name>
<dbReference type="SMART" id="SM00220">
    <property type="entry name" value="S_TKc"/>
    <property type="match status" value="1"/>
</dbReference>
<evidence type="ECO:0000256" key="5">
    <source>
        <dbReference type="ARBA" id="ARBA00022679"/>
    </source>
</evidence>
<dbReference type="EC" id="2.7.11.1" evidence="2"/>
<evidence type="ECO:0000256" key="12">
    <source>
        <dbReference type="SAM" id="MobiDB-lite"/>
    </source>
</evidence>
<protein>
    <recommendedName>
        <fullName evidence="3">Serine/threonine-protein kinase greatwall</fullName>
        <ecNumber evidence="2">2.7.11.1</ecNumber>
    </recommendedName>
    <alternativeName>
        <fullName evidence="9">Microtubule-associated serine/threonine-protein kinase-like</fullName>
    </alternativeName>
</protein>
<keyword evidence="8" id="KW-0067">ATP-binding</keyword>
<evidence type="ECO:0000313" key="16">
    <source>
        <dbReference type="Proteomes" id="UP001221898"/>
    </source>
</evidence>
<keyword evidence="5" id="KW-0808">Transferase</keyword>
<dbReference type="InterPro" id="IPR050236">
    <property type="entry name" value="Ser_Thr_kinase_AGC"/>
</dbReference>
<dbReference type="EMBL" id="JAINUG010000103">
    <property type="protein sequence ID" value="KAJ8396816.1"/>
    <property type="molecule type" value="Genomic_DNA"/>
</dbReference>
<evidence type="ECO:0000313" key="15">
    <source>
        <dbReference type="EMBL" id="KAJ8396816.1"/>
    </source>
</evidence>
<keyword evidence="4" id="KW-0723">Serine/threonine-protein kinase</keyword>
<feature type="compositionally biased region" description="Polar residues" evidence="12">
    <location>
        <begin position="950"/>
        <end position="968"/>
    </location>
</feature>
<dbReference type="InterPro" id="IPR008271">
    <property type="entry name" value="Ser/Thr_kinase_AS"/>
</dbReference>
<dbReference type="InterPro" id="IPR011009">
    <property type="entry name" value="Kinase-like_dom_sf"/>
</dbReference>
<feature type="region of interest" description="Disordered" evidence="12">
    <location>
        <begin position="941"/>
        <end position="977"/>
    </location>
</feature>
<dbReference type="Pfam" id="PF00069">
    <property type="entry name" value="Pkinase"/>
    <property type="match status" value="2"/>
</dbReference>
<feature type="region of interest" description="Disordered" evidence="12">
    <location>
        <begin position="755"/>
        <end position="872"/>
    </location>
</feature>
<evidence type="ECO:0000256" key="11">
    <source>
        <dbReference type="ARBA" id="ARBA00048679"/>
    </source>
</evidence>
<evidence type="ECO:0000256" key="10">
    <source>
        <dbReference type="ARBA" id="ARBA00047899"/>
    </source>
</evidence>
<feature type="region of interest" description="Disordered" evidence="12">
    <location>
        <begin position="550"/>
        <end position="574"/>
    </location>
</feature>
<evidence type="ECO:0000256" key="8">
    <source>
        <dbReference type="ARBA" id="ARBA00022840"/>
    </source>
</evidence>
<proteinExistence type="inferred from homology"/>
<organism evidence="15 16">
    <name type="scientific">Aldrovandia affinis</name>
    <dbReference type="NCBI Taxonomy" id="143900"/>
    <lineage>
        <taxon>Eukaryota</taxon>
        <taxon>Metazoa</taxon>
        <taxon>Chordata</taxon>
        <taxon>Craniata</taxon>
        <taxon>Vertebrata</taxon>
        <taxon>Euteleostomi</taxon>
        <taxon>Actinopterygii</taxon>
        <taxon>Neopterygii</taxon>
        <taxon>Teleostei</taxon>
        <taxon>Notacanthiformes</taxon>
        <taxon>Halosauridae</taxon>
        <taxon>Aldrovandia</taxon>
    </lineage>
</organism>
<keyword evidence="16" id="KW-1185">Reference proteome</keyword>
<dbReference type="PROSITE" id="PS50011">
    <property type="entry name" value="PROTEIN_KINASE_DOM"/>
    <property type="match status" value="1"/>
</dbReference>
<keyword evidence="6" id="KW-0547">Nucleotide-binding</keyword>
<comment type="similarity">
    <text evidence="1">Belongs to the protein kinase superfamily. AGC Ser/Thr protein kinase family.</text>
</comment>
<keyword evidence="7" id="KW-0418">Kinase</keyword>
<gene>
    <name evidence="15" type="ORF">AAFF_G00014150</name>
</gene>
<comment type="catalytic activity">
    <reaction evidence="11">
        <text>L-seryl-[protein] + ATP = O-phospho-L-seryl-[protein] + ADP + H(+)</text>
        <dbReference type="Rhea" id="RHEA:17989"/>
        <dbReference type="Rhea" id="RHEA-COMP:9863"/>
        <dbReference type="Rhea" id="RHEA-COMP:11604"/>
        <dbReference type="ChEBI" id="CHEBI:15378"/>
        <dbReference type="ChEBI" id="CHEBI:29999"/>
        <dbReference type="ChEBI" id="CHEBI:30616"/>
        <dbReference type="ChEBI" id="CHEBI:83421"/>
        <dbReference type="ChEBI" id="CHEBI:456216"/>
        <dbReference type="EC" id="2.7.11.1"/>
    </reaction>
</comment>
<comment type="caution">
    <text evidence="15">The sequence shown here is derived from an EMBL/GenBank/DDBJ whole genome shotgun (WGS) entry which is preliminary data.</text>
</comment>
<evidence type="ECO:0000256" key="6">
    <source>
        <dbReference type="ARBA" id="ARBA00022741"/>
    </source>
</evidence>
<dbReference type="Gene3D" id="1.10.510.10">
    <property type="entry name" value="Transferase(Phosphotransferase) domain 1"/>
    <property type="match status" value="2"/>
</dbReference>